<comment type="caution">
    <text evidence="6">The sequence shown here is derived from an EMBL/GenBank/DDBJ whole genome shotgun (WGS) entry which is preliminary data.</text>
</comment>
<keyword evidence="2 5" id="KW-0812">Transmembrane</keyword>
<dbReference type="HAMAP" id="MF_01514">
    <property type="entry name" value="UPF0314"/>
    <property type="match status" value="1"/>
</dbReference>
<evidence type="ECO:0000256" key="4">
    <source>
        <dbReference type="ARBA" id="ARBA00023136"/>
    </source>
</evidence>
<comment type="subcellular location">
    <subcellularLocation>
        <location evidence="5">Cell membrane</location>
        <topology evidence="5">Multi-pass membrane protein</topology>
    </subcellularLocation>
</comment>
<evidence type="ECO:0000256" key="5">
    <source>
        <dbReference type="HAMAP-Rule" id="MF_01514"/>
    </source>
</evidence>
<evidence type="ECO:0000313" key="6">
    <source>
        <dbReference type="EMBL" id="NNM73166.1"/>
    </source>
</evidence>
<dbReference type="GO" id="GO:0005886">
    <property type="term" value="C:plasma membrane"/>
    <property type="evidence" value="ECO:0007669"/>
    <property type="project" value="UniProtKB-SubCell"/>
</dbReference>
<dbReference type="Proteomes" id="UP000564885">
    <property type="component" value="Unassembled WGS sequence"/>
</dbReference>
<dbReference type="AlphaFoldDB" id="A0A849I083"/>
<feature type="transmembrane region" description="Helical" evidence="5">
    <location>
        <begin position="158"/>
        <end position="176"/>
    </location>
</feature>
<keyword evidence="7" id="KW-1185">Reference proteome</keyword>
<name>A0A849I083_9HYPH</name>
<proteinExistence type="inferred from homology"/>
<feature type="transmembrane region" description="Helical" evidence="5">
    <location>
        <begin position="72"/>
        <end position="90"/>
    </location>
</feature>
<dbReference type="Pfam" id="PF10755">
    <property type="entry name" value="DUF2585"/>
    <property type="match status" value="1"/>
</dbReference>
<sequence length="201" mass="22082">MPAPAARRPAGRRWRPHDFALPALLVVATAAVLFWMGRTPICTCGTVKLWHGAIQSAENSQHLADWYTPSHIVHGFLFYFGAWAVARLLGREMPLWAGLLGATVLEAAWEIVENTPLIIERYRAEAIAQHYFGDSIVNSVGDMLAMIAGFVATSRLPVYVVVAAALAMEIGVGYLVRDNLILNVIMLLYPLDAIRTWQAGA</sequence>
<feature type="transmembrane region" description="Helical" evidence="5">
    <location>
        <begin position="20"/>
        <end position="37"/>
    </location>
</feature>
<protein>
    <recommendedName>
        <fullName evidence="5">UPF0314 protein HJG44_12325</fullName>
    </recommendedName>
</protein>
<feature type="transmembrane region" description="Helical" evidence="5">
    <location>
        <begin position="131"/>
        <end position="152"/>
    </location>
</feature>
<evidence type="ECO:0000256" key="2">
    <source>
        <dbReference type="ARBA" id="ARBA00022692"/>
    </source>
</evidence>
<keyword evidence="1 5" id="KW-1003">Cell membrane</keyword>
<evidence type="ECO:0000256" key="1">
    <source>
        <dbReference type="ARBA" id="ARBA00022475"/>
    </source>
</evidence>
<keyword evidence="4 5" id="KW-0472">Membrane</keyword>
<dbReference type="EMBL" id="JABEPP010000003">
    <property type="protein sequence ID" value="NNM73166.1"/>
    <property type="molecule type" value="Genomic_DNA"/>
</dbReference>
<evidence type="ECO:0000256" key="3">
    <source>
        <dbReference type="ARBA" id="ARBA00022989"/>
    </source>
</evidence>
<reference evidence="6 7" key="1">
    <citation type="submission" date="2020-04" db="EMBL/GenBank/DDBJ databases">
        <title>Enterovirga sp. isolate from soil.</title>
        <authorList>
            <person name="Chea S."/>
            <person name="Kim D.-U."/>
        </authorList>
    </citation>
    <scope>NUCLEOTIDE SEQUENCE [LARGE SCALE GENOMIC DNA]</scope>
    <source>
        <strain evidence="6 7">DB1703</strain>
    </source>
</reference>
<organism evidence="6 7">
    <name type="scientific">Enterovirga aerilata</name>
    <dbReference type="NCBI Taxonomy" id="2730920"/>
    <lineage>
        <taxon>Bacteria</taxon>
        <taxon>Pseudomonadati</taxon>
        <taxon>Pseudomonadota</taxon>
        <taxon>Alphaproteobacteria</taxon>
        <taxon>Hyphomicrobiales</taxon>
        <taxon>Methylobacteriaceae</taxon>
        <taxon>Enterovirga</taxon>
    </lineage>
</organism>
<accession>A0A849I083</accession>
<dbReference type="InterPro" id="IPR019691">
    <property type="entry name" value="DUF2585"/>
</dbReference>
<dbReference type="NCBIfam" id="NF002099">
    <property type="entry name" value="PRK00944.1"/>
    <property type="match status" value="1"/>
</dbReference>
<evidence type="ECO:0000313" key="7">
    <source>
        <dbReference type="Proteomes" id="UP000564885"/>
    </source>
</evidence>
<gene>
    <name evidence="6" type="ORF">HJG44_12325</name>
</gene>
<comment type="similarity">
    <text evidence="5">Belongs to the UPF0314 family.</text>
</comment>
<keyword evidence="3 5" id="KW-1133">Transmembrane helix</keyword>